<dbReference type="InterPro" id="IPR013868">
    <property type="entry name" value="Cut8/Sts1_fam"/>
</dbReference>
<dbReference type="PANTHER" id="PTHR28032">
    <property type="entry name" value="FI02826P"/>
    <property type="match status" value="1"/>
</dbReference>
<dbReference type="InterPro" id="IPR038422">
    <property type="entry name" value="Cut8/Sts1_sf"/>
</dbReference>
<feature type="compositionally biased region" description="Low complexity" evidence="4">
    <location>
        <begin position="68"/>
        <end position="80"/>
    </location>
</feature>
<feature type="compositionally biased region" description="Polar residues" evidence="4">
    <location>
        <begin position="577"/>
        <end position="596"/>
    </location>
</feature>
<dbReference type="EMBL" id="GG666475">
    <property type="protein sequence ID" value="EEN66514.1"/>
    <property type="molecule type" value="Genomic_DNA"/>
</dbReference>
<dbReference type="GO" id="GO:0031144">
    <property type="term" value="P:proteasome localization"/>
    <property type="evidence" value="ECO:0007669"/>
    <property type="project" value="InterPro"/>
</dbReference>
<proteinExistence type="inferred from homology"/>
<dbReference type="AlphaFoldDB" id="C3XZJ3"/>
<feature type="compositionally biased region" description="Basic and acidic residues" evidence="4">
    <location>
        <begin position="542"/>
        <end position="576"/>
    </location>
</feature>
<protein>
    <submittedName>
        <fullName evidence="5">Uncharacterized protein</fullName>
    </submittedName>
</protein>
<reference evidence="5" key="1">
    <citation type="journal article" date="2008" name="Nature">
        <title>The amphioxus genome and the evolution of the chordate karyotype.</title>
        <authorList>
            <consortium name="US DOE Joint Genome Institute (JGI-PGF)"/>
            <person name="Putnam N.H."/>
            <person name="Butts T."/>
            <person name="Ferrier D.E.K."/>
            <person name="Furlong R.F."/>
            <person name="Hellsten U."/>
            <person name="Kawashima T."/>
            <person name="Robinson-Rechavi M."/>
            <person name="Shoguchi E."/>
            <person name="Terry A."/>
            <person name="Yu J.-K."/>
            <person name="Benito-Gutierrez E.L."/>
            <person name="Dubchak I."/>
            <person name="Garcia-Fernandez J."/>
            <person name="Gibson-Brown J.J."/>
            <person name="Grigoriev I.V."/>
            <person name="Horton A.C."/>
            <person name="de Jong P.J."/>
            <person name="Jurka J."/>
            <person name="Kapitonov V.V."/>
            <person name="Kohara Y."/>
            <person name="Kuroki Y."/>
            <person name="Lindquist E."/>
            <person name="Lucas S."/>
            <person name="Osoegawa K."/>
            <person name="Pennacchio L.A."/>
            <person name="Salamov A.A."/>
            <person name="Satou Y."/>
            <person name="Sauka-Spengler T."/>
            <person name="Schmutz J."/>
            <person name="Shin-I T."/>
            <person name="Toyoda A."/>
            <person name="Bronner-Fraser M."/>
            <person name="Fujiyama A."/>
            <person name="Holland L.Z."/>
            <person name="Holland P.W.H."/>
            <person name="Satoh N."/>
            <person name="Rokhsar D.S."/>
        </authorList>
    </citation>
    <scope>NUCLEOTIDE SEQUENCE [LARGE SCALE GENOMIC DNA]</scope>
    <source>
        <strain evidence="5">S238N-H82</strain>
        <tissue evidence="5">Testes</tissue>
    </source>
</reference>
<dbReference type="eggNOG" id="ENOG502S5VX">
    <property type="taxonomic scope" value="Eukaryota"/>
</dbReference>
<evidence type="ECO:0000256" key="1">
    <source>
        <dbReference type="ARBA" id="ARBA00004123"/>
    </source>
</evidence>
<dbReference type="PANTHER" id="PTHR28032:SF1">
    <property type="entry name" value="FI02826P"/>
    <property type="match status" value="1"/>
</dbReference>
<evidence type="ECO:0000256" key="3">
    <source>
        <dbReference type="ARBA" id="ARBA00023242"/>
    </source>
</evidence>
<comment type="subcellular location">
    <subcellularLocation>
        <location evidence="1">Nucleus</location>
    </subcellularLocation>
</comment>
<dbReference type="Pfam" id="PF08559">
    <property type="entry name" value="Cut8"/>
    <property type="match status" value="1"/>
</dbReference>
<feature type="compositionally biased region" description="Basic and acidic residues" evidence="4">
    <location>
        <begin position="633"/>
        <end position="651"/>
    </location>
</feature>
<evidence type="ECO:0000256" key="2">
    <source>
        <dbReference type="ARBA" id="ARBA00006199"/>
    </source>
</evidence>
<dbReference type="FunFam" id="1.20.58.1590:FF:000002">
    <property type="entry name" value="Uncharacterized protein, isoform A"/>
    <property type="match status" value="1"/>
</dbReference>
<gene>
    <name evidence="5" type="ORF">BRAFLDRAFT_117825</name>
</gene>
<dbReference type="Gene3D" id="1.20.58.1590">
    <property type="entry name" value="Tethering factor for nuclear proteasome Cut8/Sts1"/>
    <property type="match status" value="1"/>
</dbReference>
<dbReference type="GO" id="GO:0005634">
    <property type="term" value="C:nucleus"/>
    <property type="evidence" value="ECO:0007669"/>
    <property type="project" value="UniProtKB-SubCell"/>
</dbReference>
<organism>
    <name type="scientific">Branchiostoma floridae</name>
    <name type="common">Florida lancelet</name>
    <name type="synonym">Amphioxus</name>
    <dbReference type="NCBI Taxonomy" id="7739"/>
    <lineage>
        <taxon>Eukaryota</taxon>
        <taxon>Metazoa</taxon>
        <taxon>Chordata</taxon>
        <taxon>Cephalochordata</taxon>
        <taxon>Leptocardii</taxon>
        <taxon>Amphioxiformes</taxon>
        <taxon>Branchiostomatidae</taxon>
        <taxon>Branchiostoma</taxon>
    </lineage>
</organism>
<accession>C3XZJ3</accession>
<feature type="compositionally biased region" description="Acidic residues" evidence="4">
    <location>
        <begin position="50"/>
        <end position="60"/>
    </location>
</feature>
<evidence type="ECO:0000256" key="4">
    <source>
        <dbReference type="SAM" id="MobiDB-lite"/>
    </source>
</evidence>
<feature type="region of interest" description="Disordered" evidence="4">
    <location>
        <begin position="520"/>
        <end position="651"/>
    </location>
</feature>
<sequence length="651" mass="72754">MATISFGVGSRAVSPVVGNRRPLGELDAPVREMRHHSLQNIDNSWGEGWYDGDTESETEIEASPRMTSSPRLPVPVSRSVWAPGRPRPVMDTLRHITTKLNNTAVTSPPSKHRANEESPPEFHMFFQTPDRSQEETLTRKRLQMTPLDAVTSDMFGDQENNRLGPQPPKRTRVHRAPQPAHLSARLTALSKAQLVELLSKVVYERHPQLEQEVHAMFPEPDLSGHEDHLSTLVRGVYKSFPRSRLGTARDVHIYRKVSRHLDQFRRECLNQGKALQFSQEWGACIDYTLRAWHCVSELPTFDCPSHNAAKQQCYSGLAKQCKKALGQSFLEKERYNQFRPRCGYFPFEDVDVICAGGLLCETCVSRQCSSQALFIALIGRSCSSREESTMAGASFDINETQPSLPVHRCRSGSLPSLRSEMAFLTVTGEGMGESPLMKKRGSTPHLLEGNAGAEDAPQLTEEASAMGEEWLKFLDKAKQTASWTAELRRRTTHWHRMFNIHYRPKPRADDSLGLYGQALWGGEPRHDNKQHGRTSKTPSPNRSDRKPMPKKLREAASARETSSSHDQGKRGRDPKKSSQAKSPPNKTRAFTTSPSHSLEVKGSPLLLPVKRSQSHTGEGSGVVVIVDPAPIELRIDGTDESSADGRKSKDE</sequence>
<evidence type="ECO:0000313" key="5">
    <source>
        <dbReference type="EMBL" id="EEN66514.1"/>
    </source>
</evidence>
<keyword evidence="3" id="KW-0539">Nucleus</keyword>
<feature type="region of interest" description="Disordered" evidence="4">
    <location>
        <begin position="47"/>
        <end position="88"/>
    </location>
</feature>
<name>C3XZJ3_BRAFL</name>
<dbReference type="InParanoid" id="C3XZJ3"/>
<comment type="similarity">
    <text evidence="2">Belongs to the cut8/STS1 family.</text>
</comment>
<dbReference type="GO" id="GO:0071630">
    <property type="term" value="P:nuclear protein quality control by the ubiquitin-proteasome system"/>
    <property type="evidence" value="ECO:0007669"/>
    <property type="project" value="InterPro"/>
</dbReference>
<feature type="region of interest" description="Disordered" evidence="4">
    <location>
        <begin position="153"/>
        <end position="173"/>
    </location>
</feature>
<dbReference type="STRING" id="7739.C3XZJ3"/>